<keyword evidence="3" id="KW-1185">Reference proteome</keyword>
<sequence>MNATTSSQSTDQKKTTTNNGERKHPRRKRKAAAVESDHSSSDSEDDPIQTMRTFKWSEPLKLDFIKTFGGFVRRTEKRKMPTKEEMMDFMKKNGEDERLYGKVRSGLTTKETQ</sequence>
<reference evidence="2" key="1">
    <citation type="submission" date="2021-01" db="UniProtKB">
        <authorList>
            <consortium name="EnsemblMetazoa"/>
        </authorList>
    </citation>
    <scope>IDENTIFICATION</scope>
</reference>
<name>A0A7M5WK62_9CNID</name>
<evidence type="ECO:0000313" key="2">
    <source>
        <dbReference type="EnsemblMetazoa" id="CLYHEMP006679.1"/>
    </source>
</evidence>
<feature type="compositionally biased region" description="Low complexity" evidence="1">
    <location>
        <begin position="1"/>
        <end position="10"/>
    </location>
</feature>
<evidence type="ECO:0000256" key="1">
    <source>
        <dbReference type="SAM" id="MobiDB-lite"/>
    </source>
</evidence>
<proteinExistence type="predicted"/>
<feature type="region of interest" description="Disordered" evidence="1">
    <location>
        <begin position="1"/>
        <end position="49"/>
    </location>
</feature>
<dbReference type="Proteomes" id="UP000594262">
    <property type="component" value="Unplaced"/>
</dbReference>
<dbReference type="GeneID" id="136800871"/>
<protein>
    <submittedName>
        <fullName evidence="2">Uncharacterized protein</fullName>
    </submittedName>
</protein>
<dbReference type="RefSeq" id="XP_066913581.1">
    <property type="nucleotide sequence ID" value="XM_067057480.1"/>
</dbReference>
<organism evidence="2 3">
    <name type="scientific">Clytia hemisphaerica</name>
    <dbReference type="NCBI Taxonomy" id="252671"/>
    <lineage>
        <taxon>Eukaryota</taxon>
        <taxon>Metazoa</taxon>
        <taxon>Cnidaria</taxon>
        <taxon>Hydrozoa</taxon>
        <taxon>Hydroidolina</taxon>
        <taxon>Leptothecata</taxon>
        <taxon>Obeliida</taxon>
        <taxon>Clytiidae</taxon>
        <taxon>Clytia</taxon>
    </lineage>
</organism>
<dbReference type="EnsemblMetazoa" id="CLYHEMT006679.1">
    <property type="protein sequence ID" value="CLYHEMP006679.1"/>
    <property type="gene ID" value="CLYHEMG006679"/>
</dbReference>
<accession>A0A7M5WK62</accession>
<dbReference type="AlphaFoldDB" id="A0A7M5WK62"/>
<evidence type="ECO:0000313" key="3">
    <source>
        <dbReference type="Proteomes" id="UP000594262"/>
    </source>
</evidence>